<keyword evidence="2" id="KW-0378">Hydrolase</keyword>
<sequence>MTPVPEGLLFGVAGIPHSCPDDSSLKAVELVQQMGLEALELEFVQGLKMGPETASRIRLAARHHRVKLSAHAPYFINLNAEDRGKRMQSQDLLLNSLRLAAAAGADDLIFHAGYYGLKSPEETYQNIKNSLKEVLSIARSERIPARLRLETMGKRKQFGSLDEVLSLCRELDGLLPCLDFAHIFAREGRVNSYRDFLQVIKKVEKKLGRSALKTAHIHISGVQYNQTGELKHLNLQESEFRFDEWLQALDDAGVGGTIICESPSLETDALMLKNLYHNLKEKRIDSGHQT</sequence>
<dbReference type="GO" id="GO:0008270">
    <property type="term" value="F:zinc ion binding"/>
    <property type="evidence" value="ECO:0007669"/>
    <property type="project" value="InterPro"/>
</dbReference>
<comment type="caution">
    <text evidence="2">The sequence shown here is derived from an EMBL/GenBank/DDBJ whole genome shotgun (WGS) entry which is preliminary data.</text>
</comment>
<dbReference type="GO" id="GO:0003677">
    <property type="term" value="F:DNA binding"/>
    <property type="evidence" value="ECO:0007669"/>
    <property type="project" value="InterPro"/>
</dbReference>
<dbReference type="EMBL" id="QUAH01000003">
    <property type="protein sequence ID" value="RFT16530.1"/>
    <property type="molecule type" value="Genomic_DNA"/>
</dbReference>
<gene>
    <name evidence="2" type="ORF">OP8BY_1708</name>
</gene>
<accession>A0A3E2BP45</accession>
<feature type="domain" description="Xylose isomerase-like TIM barrel" evidence="1">
    <location>
        <begin position="28"/>
        <end position="264"/>
    </location>
</feature>
<keyword evidence="2" id="KW-0255">Endonuclease</keyword>
<organism evidence="2 3">
    <name type="scientific">Candidatus Saccharicenans subterraneus</name>
    <dbReference type="NCBI Taxonomy" id="2508984"/>
    <lineage>
        <taxon>Bacteria</taxon>
        <taxon>Candidatus Aminicenantota</taxon>
        <taxon>Candidatus Aminicenantia</taxon>
        <taxon>Candidatus Aminicenantales</taxon>
        <taxon>Candidatus Saccharicenantaceae</taxon>
        <taxon>Candidatus Saccharicenans</taxon>
    </lineage>
</organism>
<dbReference type="SMART" id="SM00518">
    <property type="entry name" value="AP2Ec"/>
    <property type="match status" value="1"/>
</dbReference>
<dbReference type="Pfam" id="PF01261">
    <property type="entry name" value="AP_endonuc_2"/>
    <property type="match status" value="1"/>
</dbReference>
<dbReference type="FunFam" id="3.20.20.150:FF:000017">
    <property type="entry name" value="Endonuclease IV related protein"/>
    <property type="match status" value="1"/>
</dbReference>
<protein>
    <submittedName>
        <fullName evidence="2">Endonuclease IV</fullName>
    </submittedName>
</protein>
<evidence type="ECO:0000313" key="2">
    <source>
        <dbReference type="EMBL" id="RFT16530.1"/>
    </source>
</evidence>
<evidence type="ECO:0000313" key="3">
    <source>
        <dbReference type="Proteomes" id="UP000257323"/>
    </source>
</evidence>
<dbReference type="GO" id="GO:0008081">
    <property type="term" value="F:phosphoric diester hydrolase activity"/>
    <property type="evidence" value="ECO:0007669"/>
    <property type="project" value="TreeGrafter"/>
</dbReference>
<dbReference type="PANTHER" id="PTHR21445">
    <property type="entry name" value="ENDONUCLEASE IV ENDODEOXYRIBONUCLEASE IV"/>
    <property type="match status" value="1"/>
</dbReference>
<dbReference type="Gene3D" id="3.20.20.150">
    <property type="entry name" value="Divalent-metal-dependent TIM barrel enzymes"/>
    <property type="match status" value="1"/>
</dbReference>
<dbReference type="InterPro" id="IPR001719">
    <property type="entry name" value="AP_endonuc_2"/>
</dbReference>
<dbReference type="AlphaFoldDB" id="A0A3E2BP45"/>
<reference evidence="2 3" key="1">
    <citation type="submission" date="2018-08" db="EMBL/GenBank/DDBJ databases">
        <title>Genome analysis of the thermophilic bacterium of the candidate phylum Aminicenantes from deep subsurface aquifer revealed its physiology and ecological role.</title>
        <authorList>
            <person name="Kadnikov V.V."/>
            <person name="Mardanov A.V."/>
            <person name="Beletsky A.V."/>
            <person name="Karnachuk O.V."/>
            <person name="Ravin N.V."/>
        </authorList>
    </citation>
    <scope>NUCLEOTIDE SEQUENCE [LARGE SCALE GENOMIC DNA]</scope>
    <source>
        <strain evidence="2">BY38</strain>
    </source>
</reference>
<dbReference type="PANTHER" id="PTHR21445:SF0">
    <property type="entry name" value="APURINIC-APYRIMIDINIC ENDONUCLEASE"/>
    <property type="match status" value="1"/>
</dbReference>
<name>A0A3E2BP45_9BACT</name>
<proteinExistence type="predicted"/>
<dbReference type="Proteomes" id="UP000257323">
    <property type="component" value="Unassembled WGS sequence"/>
</dbReference>
<keyword evidence="2" id="KW-0540">Nuclease</keyword>
<evidence type="ECO:0000259" key="1">
    <source>
        <dbReference type="Pfam" id="PF01261"/>
    </source>
</evidence>
<dbReference type="SUPFAM" id="SSF51658">
    <property type="entry name" value="Xylose isomerase-like"/>
    <property type="match status" value="1"/>
</dbReference>
<dbReference type="InterPro" id="IPR036237">
    <property type="entry name" value="Xyl_isomerase-like_sf"/>
</dbReference>
<dbReference type="InterPro" id="IPR013022">
    <property type="entry name" value="Xyl_isomerase-like_TIM-brl"/>
</dbReference>
<dbReference type="GO" id="GO:0006284">
    <property type="term" value="P:base-excision repair"/>
    <property type="evidence" value="ECO:0007669"/>
    <property type="project" value="TreeGrafter"/>
</dbReference>
<dbReference type="GO" id="GO:0003906">
    <property type="term" value="F:DNA-(apurinic or apyrimidinic site) endonuclease activity"/>
    <property type="evidence" value="ECO:0007669"/>
    <property type="project" value="TreeGrafter"/>
</dbReference>